<dbReference type="RefSeq" id="WP_129870413.1">
    <property type="nucleotide sequence ID" value="NZ_RYUO01000001.1"/>
</dbReference>
<sequence>MDTTRPHPTCPEDSPGRPAAKKTKIQPVMDTAQWEALKTWLNQQLDAQKALADPYATTNTYAFTEACARRDALHDVLAHIDLMELKAI</sequence>
<gene>
    <name evidence="2" type="ORF">PG2017B_0147</name>
</gene>
<organism evidence="2 3">
    <name type="scientific">Bifidobacterium pseudolongum subsp. globosum</name>
    <dbReference type="NCBI Taxonomy" id="1690"/>
    <lineage>
        <taxon>Bacteria</taxon>
        <taxon>Bacillati</taxon>
        <taxon>Actinomycetota</taxon>
        <taxon>Actinomycetes</taxon>
        <taxon>Bifidobacteriales</taxon>
        <taxon>Bifidobacteriaceae</taxon>
        <taxon>Bifidobacterium</taxon>
    </lineage>
</organism>
<evidence type="ECO:0000313" key="3">
    <source>
        <dbReference type="Proteomes" id="UP000291920"/>
    </source>
</evidence>
<dbReference type="EMBL" id="RYUT01000001">
    <property type="protein sequence ID" value="RYQ31603.1"/>
    <property type="molecule type" value="Genomic_DNA"/>
</dbReference>
<dbReference type="AlphaFoldDB" id="A0A4Q5AM66"/>
<proteinExistence type="predicted"/>
<accession>A0A4Q5AM66</accession>
<evidence type="ECO:0000313" key="2">
    <source>
        <dbReference type="EMBL" id="RYQ31603.1"/>
    </source>
</evidence>
<dbReference type="Proteomes" id="UP000291920">
    <property type="component" value="Unassembled WGS sequence"/>
</dbReference>
<comment type="caution">
    <text evidence="2">The sequence shown here is derived from an EMBL/GenBank/DDBJ whole genome shotgun (WGS) entry which is preliminary data.</text>
</comment>
<feature type="region of interest" description="Disordered" evidence="1">
    <location>
        <begin position="1"/>
        <end position="24"/>
    </location>
</feature>
<reference evidence="2 3" key="1">
    <citation type="submission" date="2018-12" db="EMBL/GenBank/DDBJ databases">
        <title>Unveiling genomic diversity among members of the Bifidobacterium pseudolongum species, a widely distributed gut commensal of the animal kingdom.</title>
        <authorList>
            <person name="Lugli G.A."/>
            <person name="Duranti S."/>
            <person name="Albert K."/>
            <person name="Mancabelli L."/>
            <person name="Napoli S."/>
            <person name="Viappiani A."/>
            <person name="Anzalone R."/>
            <person name="Longhi G."/>
            <person name="Milani C."/>
            <person name="Turroni F."/>
            <person name="Alessandri G."/>
            <person name="Sela D.A."/>
            <person name="Van Sinderen D."/>
            <person name="Ventura M."/>
        </authorList>
    </citation>
    <scope>NUCLEOTIDE SEQUENCE [LARGE SCALE GENOMIC DNA]</scope>
    <source>
        <strain evidence="2 3">2017B</strain>
    </source>
</reference>
<protein>
    <submittedName>
        <fullName evidence="2">Uncharacterized protein</fullName>
    </submittedName>
</protein>
<evidence type="ECO:0000256" key="1">
    <source>
        <dbReference type="SAM" id="MobiDB-lite"/>
    </source>
</evidence>
<name>A0A4Q5AM66_9BIFI</name>